<dbReference type="AlphaFoldDB" id="E1RJ66"/>
<evidence type="ECO:0000313" key="3">
    <source>
        <dbReference type="Proteomes" id="UP000006565"/>
    </source>
</evidence>
<dbReference type="Proteomes" id="UP000006565">
    <property type="component" value="Chromosome"/>
</dbReference>
<proteinExistence type="predicted"/>
<accession>E1RJ66</accession>
<keyword evidence="3" id="KW-1185">Reference proteome</keyword>
<dbReference type="PANTHER" id="PTHR39418:SF1">
    <property type="entry name" value="DEHYDROGENASE"/>
    <property type="match status" value="1"/>
</dbReference>
<gene>
    <name evidence="2" type="ordered locus">Mpet_1986</name>
</gene>
<feature type="domain" description="Formylmethanofuran dehydrogenase subunit E" evidence="1">
    <location>
        <begin position="24"/>
        <end position="141"/>
    </location>
</feature>
<dbReference type="InterPro" id="IPR003814">
    <property type="entry name" value="FmdEsu_dom"/>
</dbReference>
<dbReference type="OrthoDB" id="31120at2157"/>
<dbReference type="PANTHER" id="PTHR39418">
    <property type="entry name" value="DEHYDROGENASE-RELATED"/>
    <property type="match status" value="1"/>
</dbReference>
<evidence type="ECO:0000313" key="2">
    <source>
        <dbReference type="EMBL" id="ADN36736.1"/>
    </source>
</evidence>
<dbReference type="RefSeq" id="WP_013329913.1">
    <property type="nucleotide sequence ID" value="NC_014507.1"/>
</dbReference>
<evidence type="ECO:0000259" key="1">
    <source>
        <dbReference type="Pfam" id="PF02663"/>
    </source>
</evidence>
<dbReference type="InterPro" id="IPR053194">
    <property type="entry name" value="tRNA_methyltr_O"/>
</dbReference>
<dbReference type="GeneID" id="9744465"/>
<protein>
    <submittedName>
        <fullName evidence="2">Formylmethanofuran dehydrogenase subunit E region</fullName>
    </submittedName>
</protein>
<dbReference type="HOGENOM" id="CLU_146464_0_0_2"/>
<organism evidence="2 3">
    <name type="scientific">Methanolacinia petrolearia (strain DSM 11571 / OCM 486 / SEBR 4847)</name>
    <name type="common">Methanoplanus petrolearius</name>
    <dbReference type="NCBI Taxonomy" id="679926"/>
    <lineage>
        <taxon>Archaea</taxon>
        <taxon>Methanobacteriati</taxon>
        <taxon>Methanobacteriota</taxon>
        <taxon>Stenosarchaea group</taxon>
        <taxon>Methanomicrobia</taxon>
        <taxon>Methanomicrobiales</taxon>
        <taxon>Methanomicrobiaceae</taxon>
        <taxon>Methanolacinia</taxon>
    </lineage>
</organism>
<sequence length="146" mass="16822">MKWHEHCRYMELEREYSVRDLALFHGHLGPYIVLGYRIGRYASEYFGNNPFEMKAKVYCSGTTPQSCLADGVQLGSGCTIGKRNIELEISDDLKCEFESGEKKIILIPKRFEIPKSSDEDYELIIEEFAEKMYGLEDSELFEVSGI</sequence>
<dbReference type="Gene3D" id="3.30.1330.130">
    <property type="match status" value="1"/>
</dbReference>
<dbReference type="SUPFAM" id="SSF143555">
    <property type="entry name" value="FwdE-like"/>
    <property type="match status" value="1"/>
</dbReference>
<dbReference type="eggNOG" id="arCOG00764">
    <property type="taxonomic scope" value="Archaea"/>
</dbReference>
<name>E1RJ66_METP4</name>
<dbReference type="KEGG" id="mpi:Mpet_1986"/>
<dbReference type="EMBL" id="CP002117">
    <property type="protein sequence ID" value="ADN36736.1"/>
    <property type="molecule type" value="Genomic_DNA"/>
</dbReference>
<dbReference type="Pfam" id="PF02663">
    <property type="entry name" value="FmdE"/>
    <property type="match status" value="1"/>
</dbReference>
<reference evidence="2 3" key="1">
    <citation type="journal article" date="2010" name="Stand. Genomic Sci.">
        <title>Complete genome sequence of Methanoplanus petrolearius type strain (SEBR 4847).</title>
        <authorList>
            <person name="Brambilla E."/>
            <person name="Djao O.D."/>
            <person name="Daligault H."/>
            <person name="Lapidus A."/>
            <person name="Lucas S."/>
            <person name="Hammon N."/>
            <person name="Nolan M."/>
            <person name="Tice H."/>
            <person name="Cheng J.F."/>
            <person name="Han C."/>
            <person name="Tapia R."/>
            <person name="Goodwin L."/>
            <person name="Pitluck S."/>
            <person name="Liolios K."/>
            <person name="Ivanova N."/>
            <person name="Mavromatis K."/>
            <person name="Mikhailova N."/>
            <person name="Pati A."/>
            <person name="Chen A."/>
            <person name="Palaniappan K."/>
            <person name="Land M."/>
            <person name="Hauser L."/>
            <person name="Chang Y.J."/>
            <person name="Jeffries C.D."/>
            <person name="Rohde M."/>
            <person name="Spring S."/>
            <person name="Sikorski J."/>
            <person name="Goker M."/>
            <person name="Woyke T."/>
            <person name="Bristow J."/>
            <person name="Eisen J.A."/>
            <person name="Markowitz V."/>
            <person name="Hugenholtz P."/>
            <person name="Kyrpides N.C."/>
            <person name="Klenk H.P."/>
        </authorList>
    </citation>
    <scope>NUCLEOTIDE SEQUENCE [LARGE SCALE GENOMIC DNA]</scope>
    <source>
        <strain evidence="3">DSM 11571 / OCM 486 / SEBR 4847</strain>
    </source>
</reference>
<dbReference type="STRING" id="679926.Mpet_1986"/>